<evidence type="ECO:0000256" key="6">
    <source>
        <dbReference type="ARBA" id="ARBA00022989"/>
    </source>
</evidence>
<keyword evidence="4" id="KW-1003">Cell membrane</keyword>
<dbReference type="PANTHER" id="PTHR42770:SF18">
    <property type="entry name" value="ARGININE_AGMATINE ANTIPORTER"/>
    <property type="match status" value="1"/>
</dbReference>
<evidence type="ECO:0000313" key="10">
    <source>
        <dbReference type="EMBL" id="TRW15087.1"/>
    </source>
</evidence>
<keyword evidence="5 9" id="KW-0812">Transmembrane</keyword>
<dbReference type="InterPro" id="IPR050367">
    <property type="entry name" value="APC_superfamily"/>
</dbReference>
<comment type="function">
    <text evidence="8">Major component of the acid-resistance (AR) system allowing enteric pathogens to survive the acidic environment in the stomach. Exchanges extracellular arginine for its intracellular decarboxylation product agmatine (Agm) thereby expelling intracellular protons. Probably undergoes several conformational states in order to translocate the substrate across the membrane; keeps the substrate accessible to only 1 side of the membrane at a time by opening and closing 3 membrane-internal gates.</text>
</comment>
<sequence length="427" mass="43688">MSDTARPFGFWTATALVVGGMIGSAIFVLPAALAPFGWTGVLAWVVGIGGALCVAYALGRLAATMPHSTGAIAVTGAVLGDLPAVLIGWSYWISCWAACAALSIAATGYLAVFWPALAATPARGAAAALVILWLLTLLNLRGARAAGRFQIVTTLLKLLPLLVVVGIVALAAGAGEVTPPPLPAAADVFAGLTPAVTLTLFALVGFEATGVAAERIRDPGRTVLRATMAGTALTGVLYLVVATGIGFMLPPERLAGSVTPFALFVETFWGRGPALLVALFAAVAAIGALGCWVLLQSEVPLGMARAGLLPRWFGIVSARDVPVRVTLLSSVLASVLILAAGSDSLAGLYVFVGKLVTSTTLYLYLAICVAALIRRVAVIPAALGVPFTLWAMWGAGIEASGLGLLLTLTALPLYWMRGQGAIAPQPR</sequence>
<evidence type="ECO:0000256" key="4">
    <source>
        <dbReference type="ARBA" id="ARBA00022475"/>
    </source>
</evidence>
<evidence type="ECO:0000256" key="3">
    <source>
        <dbReference type="ARBA" id="ARBA00021069"/>
    </source>
</evidence>
<feature type="transmembrane region" description="Helical" evidence="9">
    <location>
        <begin position="96"/>
        <end position="116"/>
    </location>
</feature>
<dbReference type="Gene3D" id="1.20.1740.10">
    <property type="entry name" value="Amino acid/polyamine transporter I"/>
    <property type="match status" value="1"/>
</dbReference>
<evidence type="ECO:0000256" key="1">
    <source>
        <dbReference type="ARBA" id="ARBA00004651"/>
    </source>
</evidence>
<dbReference type="PANTHER" id="PTHR42770">
    <property type="entry name" value="AMINO ACID TRANSPORTER-RELATED"/>
    <property type="match status" value="1"/>
</dbReference>
<evidence type="ECO:0000256" key="9">
    <source>
        <dbReference type="SAM" id="Phobius"/>
    </source>
</evidence>
<feature type="transmembrane region" description="Helical" evidence="9">
    <location>
        <begin position="227"/>
        <end position="249"/>
    </location>
</feature>
<comment type="similarity">
    <text evidence="2">Belongs to the amino acid-polyamine-organocation (APC) superfamily. Basic amino acid/polyamine antiporter (APA) (TC 2.A.3.2) family.</text>
</comment>
<accession>A0A552UA39</accession>
<proteinExistence type="inferred from homology"/>
<evidence type="ECO:0000256" key="5">
    <source>
        <dbReference type="ARBA" id="ARBA00022692"/>
    </source>
</evidence>
<dbReference type="AlphaFoldDB" id="A0A552UA39"/>
<keyword evidence="11" id="KW-1185">Reference proteome</keyword>
<comment type="subcellular location">
    <subcellularLocation>
        <location evidence="1">Cell membrane</location>
        <topology evidence="1">Multi-pass membrane protein</topology>
    </subcellularLocation>
</comment>
<evidence type="ECO:0000313" key="11">
    <source>
        <dbReference type="Proteomes" id="UP000317894"/>
    </source>
</evidence>
<organism evidence="10 11">
    <name type="scientific">Glacieibacterium frigidum</name>
    <dbReference type="NCBI Taxonomy" id="2593303"/>
    <lineage>
        <taxon>Bacteria</taxon>
        <taxon>Pseudomonadati</taxon>
        <taxon>Pseudomonadota</taxon>
        <taxon>Alphaproteobacteria</taxon>
        <taxon>Sphingomonadales</taxon>
        <taxon>Sphingosinicellaceae</taxon>
        <taxon>Glacieibacterium</taxon>
    </lineage>
</organism>
<dbReference type="RefSeq" id="WP_144335256.1">
    <property type="nucleotide sequence ID" value="NZ_VJWA01000002.1"/>
</dbReference>
<dbReference type="Pfam" id="PF13520">
    <property type="entry name" value="AA_permease_2"/>
    <property type="match status" value="1"/>
</dbReference>
<feature type="transmembrane region" description="Helical" evidence="9">
    <location>
        <begin position="152"/>
        <end position="172"/>
    </location>
</feature>
<name>A0A552UA39_9SPHN</name>
<feature type="transmembrane region" description="Helical" evidence="9">
    <location>
        <begin position="321"/>
        <end position="340"/>
    </location>
</feature>
<feature type="transmembrane region" description="Helical" evidence="9">
    <location>
        <begin position="71"/>
        <end position="89"/>
    </location>
</feature>
<dbReference type="GO" id="GO:0022857">
    <property type="term" value="F:transmembrane transporter activity"/>
    <property type="evidence" value="ECO:0007669"/>
    <property type="project" value="InterPro"/>
</dbReference>
<dbReference type="EMBL" id="VJWA01000002">
    <property type="protein sequence ID" value="TRW15087.1"/>
    <property type="molecule type" value="Genomic_DNA"/>
</dbReference>
<dbReference type="GO" id="GO:0005886">
    <property type="term" value="C:plasma membrane"/>
    <property type="evidence" value="ECO:0007669"/>
    <property type="project" value="UniProtKB-SubCell"/>
</dbReference>
<gene>
    <name evidence="10" type="ORF">FMM06_15680</name>
</gene>
<evidence type="ECO:0000256" key="7">
    <source>
        <dbReference type="ARBA" id="ARBA00023136"/>
    </source>
</evidence>
<feature type="transmembrane region" description="Helical" evidence="9">
    <location>
        <begin position="12"/>
        <end position="34"/>
    </location>
</feature>
<comment type="caution">
    <text evidence="10">The sequence shown here is derived from an EMBL/GenBank/DDBJ whole genome shotgun (WGS) entry which is preliminary data.</text>
</comment>
<feature type="transmembrane region" description="Helical" evidence="9">
    <location>
        <begin position="122"/>
        <end position="140"/>
    </location>
</feature>
<reference evidence="10 11" key="1">
    <citation type="submission" date="2019-07" db="EMBL/GenBank/DDBJ databases">
        <title>Novel species isolated from glacier.</title>
        <authorList>
            <person name="Liu Q."/>
            <person name="Xin Y.-H."/>
        </authorList>
    </citation>
    <scope>NUCLEOTIDE SEQUENCE [LARGE SCALE GENOMIC DNA]</scope>
    <source>
        <strain evidence="10 11">LB1R16</strain>
    </source>
</reference>
<protein>
    <recommendedName>
        <fullName evidence="3">Arginine/agmatine antiporter</fullName>
    </recommendedName>
</protein>
<dbReference type="OrthoDB" id="3185104at2"/>
<keyword evidence="6 9" id="KW-1133">Transmembrane helix</keyword>
<dbReference type="InterPro" id="IPR002293">
    <property type="entry name" value="AA/rel_permease1"/>
</dbReference>
<evidence type="ECO:0000256" key="2">
    <source>
        <dbReference type="ARBA" id="ARBA00008220"/>
    </source>
</evidence>
<feature type="transmembrane region" description="Helical" evidence="9">
    <location>
        <begin position="184"/>
        <end position="206"/>
    </location>
</feature>
<dbReference type="Proteomes" id="UP000317894">
    <property type="component" value="Unassembled WGS sequence"/>
</dbReference>
<dbReference type="PIRSF" id="PIRSF006060">
    <property type="entry name" value="AA_transporter"/>
    <property type="match status" value="1"/>
</dbReference>
<keyword evidence="7 9" id="KW-0472">Membrane</keyword>
<feature type="transmembrane region" description="Helical" evidence="9">
    <location>
        <begin position="269"/>
        <end position="295"/>
    </location>
</feature>
<feature type="transmembrane region" description="Helical" evidence="9">
    <location>
        <begin position="399"/>
        <end position="416"/>
    </location>
</feature>
<feature type="transmembrane region" description="Helical" evidence="9">
    <location>
        <begin position="41"/>
        <end position="59"/>
    </location>
</feature>
<evidence type="ECO:0000256" key="8">
    <source>
        <dbReference type="ARBA" id="ARBA00045636"/>
    </source>
</evidence>